<feature type="compositionally biased region" description="Acidic residues" evidence="2">
    <location>
        <begin position="290"/>
        <end position="300"/>
    </location>
</feature>
<dbReference type="OrthoDB" id="9983490at2"/>
<accession>A0A1M6GFA4</accession>
<reference evidence="3 4" key="1">
    <citation type="submission" date="2016-11" db="EMBL/GenBank/DDBJ databases">
        <authorList>
            <person name="Jaros S."/>
            <person name="Januszkiewicz K."/>
            <person name="Wedrychowicz H."/>
        </authorList>
    </citation>
    <scope>NUCLEOTIDE SEQUENCE [LARGE SCALE GENOMIC DNA]</scope>
    <source>
        <strain evidence="3 4">CGMCC 4.5723</strain>
    </source>
</reference>
<keyword evidence="1" id="KW-0175">Coiled coil</keyword>
<feature type="region of interest" description="Disordered" evidence="2">
    <location>
        <begin position="191"/>
        <end position="440"/>
    </location>
</feature>
<proteinExistence type="predicted"/>
<feature type="compositionally biased region" description="Acidic residues" evidence="2">
    <location>
        <begin position="232"/>
        <end position="242"/>
    </location>
</feature>
<gene>
    <name evidence="3" type="ORF">SAMN05421803_103393</name>
</gene>
<feature type="compositionally biased region" description="Basic and acidic residues" evidence="2">
    <location>
        <begin position="307"/>
        <end position="327"/>
    </location>
</feature>
<dbReference type="RefSeq" id="WP_073377244.1">
    <property type="nucleotide sequence ID" value="NZ_FQZK01000003.1"/>
</dbReference>
<sequence>MEIDQRSDGAQEALLQAIHLQMRIAQTFGREANRHVMDRFRDLPRENGPTGTQPRTRRERRAQWREDRGKFAGVGRASWWSDATPAKIADASSAIQRHRGNSLRARLAGWLMNLRYRQRTGVNLDQTVQVFGPQSPHHAVGNQVMAQGFAGLAPRTQEEQRGLEELRHELERMSREIDYLRERLGLPPLGAEEREWNEADKEGEASRPGAGEESGREESVESFGVEGGPEAASEEEREESVESSEAVVEEQRESPEGAREDAAGRPGAGEESGREESVESFGVEGGPEAASEEEREESVESSEAVVEEQRESPEGAREDAAGRPGAEEDREAGGPGEDEPAAAGAGGDPAQERPQVGPGTSAGQEEAREDAPSTAADPGREQPEAAAAPATTDSRNLLTRTTGAARPGASSGPQEPAPARGGRGSHLDRGPGQDNGRGGR</sequence>
<name>A0A1M6GFA4_9ACTN</name>
<keyword evidence="4" id="KW-1185">Reference proteome</keyword>
<evidence type="ECO:0000313" key="4">
    <source>
        <dbReference type="Proteomes" id="UP000184452"/>
    </source>
</evidence>
<protein>
    <submittedName>
        <fullName evidence="3">Uncharacterized protein</fullName>
    </submittedName>
</protein>
<feature type="coiled-coil region" evidence="1">
    <location>
        <begin position="156"/>
        <end position="183"/>
    </location>
</feature>
<evidence type="ECO:0000256" key="2">
    <source>
        <dbReference type="SAM" id="MobiDB-lite"/>
    </source>
</evidence>
<evidence type="ECO:0000313" key="3">
    <source>
        <dbReference type="EMBL" id="SHJ08635.1"/>
    </source>
</evidence>
<feature type="compositionally biased region" description="Low complexity" evidence="2">
    <location>
        <begin position="279"/>
        <end position="289"/>
    </location>
</feature>
<feature type="compositionally biased region" description="Basic and acidic residues" evidence="2">
    <location>
        <begin position="191"/>
        <end position="205"/>
    </location>
</feature>
<dbReference type="Proteomes" id="UP000184452">
    <property type="component" value="Unassembled WGS sequence"/>
</dbReference>
<organism evidence="3 4">
    <name type="scientific">Nocardiopsis flavescens</name>
    <dbReference type="NCBI Taxonomy" id="758803"/>
    <lineage>
        <taxon>Bacteria</taxon>
        <taxon>Bacillati</taxon>
        <taxon>Actinomycetota</taxon>
        <taxon>Actinomycetes</taxon>
        <taxon>Streptosporangiales</taxon>
        <taxon>Nocardiopsidaceae</taxon>
        <taxon>Nocardiopsis</taxon>
    </lineage>
</organism>
<evidence type="ECO:0000256" key="1">
    <source>
        <dbReference type="SAM" id="Coils"/>
    </source>
</evidence>
<dbReference type="EMBL" id="FQZK01000003">
    <property type="protein sequence ID" value="SHJ08635.1"/>
    <property type="molecule type" value="Genomic_DNA"/>
</dbReference>
<feature type="region of interest" description="Disordered" evidence="2">
    <location>
        <begin position="37"/>
        <end position="63"/>
    </location>
</feature>
<dbReference type="AlphaFoldDB" id="A0A1M6GFA4"/>
<feature type="compositionally biased region" description="Basic and acidic residues" evidence="2">
    <location>
        <begin position="249"/>
        <end position="263"/>
    </location>
</feature>
<feature type="compositionally biased region" description="Polar residues" evidence="2">
    <location>
        <begin position="391"/>
        <end position="402"/>
    </location>
</feature>
<dbReference type="STRING" id="758803.SAMN05421803_103393"/>
<feature type="compositionally biased region" description="Low complexity" evidence="2">
    <location>
        <begin position="221"/>
        <end position="231"/>
    </location>
</feature>